<dbReference type="Pfam" id="PF23096">
    <property type="entry name" value="HEAT_PSME4"/>
    <property type="match status" value="1"/>
</dbReference>
<dbReference type="GO" id="GO:0010499">
    <property type="term" value="P:proteasomal ubiquitin-independent protein catabolic process"/>
    <property type="evidence" value="ECO:0007669"/>
    <property type="project" value="TreeGrafter"/>
</dbReference>
<evidence type="ECO:0000259" key="14">
    <source>
        <dbReference type="Pfam" id="PF23096"/>
    </source>
</evidence>
<feature type="region of interest" description="Disordered" evidence="10">
    <location>
        <begin position="16"/>
        <end position="43"/>
    </location>
</feature>
<evidence type="ECO:0000313" key="15">
    <source>
        <dbReference type="EMBL" id="RPB11897.1"/>
    </source>
</evidence>
<dbReference type="InterPro" id="IPR035309">
    <property type="entry name" value="PSME4"/>
</dbReference>
<proteinExistence type="inferred from homology"/>
<evidence type="ECO:0000256" key="1">
    <source>
        <dbReference type="ARBA" id="ARBA00004123"/>
    </source>
</evidence>
<evidence type="ECO:0000313" key="16">
    <source>
        <dbReference type="Proteomes" id="UP000277580"/>
    </source>
</evidence>
<feature type="domain" description="Proteasome activator complex subunit 4-like HEAT repeat-like" evidence="14">
    <location>
        <begin position="1353"/>
        <end position="1564"/>
    </location>
</feature>
<evidence type="ECO:0000256" key="7">
    <source>
        <dbReference type="ARBA" id="ARBA00023204"/>
    </source>
</evidence>
<dbReference type="SUPFAM" id="SSF48371">
    <property type="entry name" value="ARM repeat"/>
    <property type="match status" value="2"/>
</dbReference>
<sequence>MSKMSEYLAAHIGANGNDQAASGATSPGAEWRDDVEGDSQTRYRPRSYPYFKYLPYKVEDEAERQRNLEEIIKHLYISIEAGDFAPGAVHWSRELRSWLTLKFDPPRKTRVKLAKLYYELAMAPGLDPGVAERFASMFMVLTKRKHYLRPGKDLILDWRPLFKELKVFVLPQESGFVHTTSIKKNVRTLTKMCSFAQLYFDPEEITSMFEEFLPYFSTSFSEGGFVVVGLLNLLLPTGPPPPDNPELQPSYYLPTLFHLWSLVNRSRTFDVNFMDMLSRLARDMLPCKHIPFNQYGIFTKEQSTLIFTAILRLLEIPVGQATSPYSTVVDMNIGLAMALERDQRKNPVAHHIARWIVMSLSPHSLNEPDSILSNLEGLIQAVETFFHPSNTGSWTKTLSQLVYYLADFFVMRWNRERSGEMEVPEDRKLTPELKRRFVMCLKEVIFMGIYAKSSTAMSFSLSSLQSLAYLEPDLILPGALQRIYPSMQGLVEVHRTTSSLRSLQVLSRIMVRTRGFRNHVTTLLGLALPGIDANDLDKTLHTLSFVQAVAYNIPFRNLTEDEEGGGGGNFLALEWVGSEVERLEREGAEVMINYDGELDDETEAAILRSSTAGLSEFLISFLGRVFTLLENLPDASRVRSGSPEEHIVNTLPAAFTPLLAALSPELYDIALQKITDFVGSHVIHQARDAMAFICNSLCKVNPEKALKQLVPVLIRNIRTEIDENGAASTRNTGSDVLPRDRGLVWNVSILSMCVVHIGDAVLNHKKELLDIAAFMQKRCKGIPTVHVSNFIHHLLLNLTVVYTVDYGLVEPTEVCGIQAWGKVYNPNDLSIRWHNPSQAEIEFAVELFTSQAGNALEALTSLTSGESDVKRDGTGKEWSDEVSRNLVLLRLVISGVSVLFDPLRVPCGTLAEKEKREEDVEMEDADGEPNDGPNSDEPMGEAQDDDVKPTYRYPAGYFFKSPEDPLYITVHELRDKLGEVLHKVHVFLTKSQEDDVPCFNALYTAYRSWFVDIGIERSAHVLDRVTRLFAADIHPFKVSGLRKNYPRPLLLRRANVYHLQRLRHNAGPRPLSVMDKTLLLDLAESCVSLYTEIRRHAQSAGDSATKVIIGARPLVIPPLLAAFEESLKTNDFRRMKGAMYSLLFGSLAKTAGRDWRYTPSLIKAFIAASTADKPSIQKLATNAVYQVMDYGRPLERMVILNEETVRRIAPNEDLLAIITKKREQIARKRKRIESKKADLALELVELAKNSHWKTASRTATVVVNLGLRFHTVAPDSMLELTTKGTIDSHPGLRGLYSGALVALFCLIELRATCEHNYRNFLLDKLTLPNKLLVPTRSDDPNWTEEFLESFTKPDAQYYVDHDYPGWLVWGKDFPAYEVNPKEGLQFDEVETNARKTIANILDRNWFRSFFEYLKQEPRDGSPDRFRMASSMLLQFAFELVRDGLTPVTYNEIKEETAAVFEDGSDKHQHRATAEILGALVSAYRDSTVENRDAMWNHVFPIVKGIFEDGLTPENSSYWSSFLHLVLQGKDLRRSWPIVEWLTNFRLDMSSNAAFKESSKVQLLQQCILEAGWHFRLEKPILEDFLKHIDHPYKGVREAMGQTLGSLYRSRHYESYRNVKTLMDIQGKISSVGSTPYKPTSEFSETIADVFKRLEKWRHERTPGQQAPSSYTAGSKTVLLWLDTTLSSHECTQLISFFPDIFMGEMLHMMDIKEDPELMSLAYHVFRHLPNIPLPYKEDHSFISALIRIGTTSPLWHQRLRVLINMQVIYFRRLFLITAEEKERIFTCVSTMLEDSQLEVRLGAATTLSGMVRCSPVRLREGIVQELKKKFTKMLNSNRLPKRSPAGTPTPDYNRIILLRHAAVLGLGALVQAFPYTSPPPTWLPEVLATLAVKAAADPGMVGKSVKSALGEFKKTRQDTWHVDVKAFTSDQLEDLEGVLWKSYFA</sequence>
<dbReference type="Pfam" id="PF16507">
    <property type="entry name" value="HEAT_PSME4_mid"/>
    <property type="match status" value="1"/>
</dbReference>
<evidence type="ECO:0000259" key="11">
    <source>
        <dbReference type="Pfam" id="PF11919"/>
    </source>
</evidence>
<keyword evidence="9" id="KW-0175">Coiled coil</keyword>
<dbReference type="STRING" id="1392247.A0A3N4KMY5"/>
<dbReference type="Proteomes" id="UP000277580">
    <property type="component" value="Unassembled WGS sequence"/>
</dbReference>
<evidence type="ECO:0000256" key="8">
    <source>
        <dbReference type="ARBA" id="ARBA00023242"/>
    </source>
</evidence>
<dbReference type="Pfam" id="PF11919">
    <property type="entry name" value="PSME4_C"/>
    <property type="match status" value="1"/>
</dbReference>
<dbReference type="EMBL" id="ML119132">
    <property type="protein sequence ID" value="RPB11897.1"/>
    <property type="molecule type" value="Genomic_DNA"/>
</dbReference>
<evidence type="ECO:0000256" key="3">
    <source>
        <dbReference type="ARBA" id="ARBA00005739"/>
    </source>
</evidence>
<evidence type="ECO:0000256" key="10">
    <source>
        <dbReference type="SAM" id="MobiDB-lite"/>
    </source>
</evidence>
<gene>
    <name evidence="15" type="ORF">P167DRAFT_507232</name>
</gene>
<evidence type="ECO:0000259" key="12">
    <source>
        <dbReference type="Pfam" id="PF16507"/>
    </source>
</evidence>
<dbReference type="InParanoid" id="A0A3N4KMY5"/>
<feature type="coiled-coil region" evidence="9">
    <location>
        <begin position="1218"/>
        <end position="1249"/>
    </location>
</feature>
<dbReference type="GO" id="GO:0005829">
    <property type="term" value="C:cytosol"/>
    <property type="evidence" value="ECO:0007669"/>
    <property type="project" value="TreeGrafter"/>
</dbReference>
<keyword evidence="5" id="KW-0677">Repeat</keyword>
<reference evidence="15 16" key="1">
    <citation type="journal article" date="2018" name="Nat. Ecol. Evol.">
        <title>Pezizomycetes genomes reveal the molecular basis of ectomycorrhizal truffle lifestyle.</title>
        <authorList>
            <person name="Murat C."/>
            <person name="Payen T."/>
            <person name="Noel B."/>
            <person name="Kuo A."/>
            <person name="Morin E."/>
            <person name="Chen J."/>
            <person name="Kohler A."/>
            <person name="Krizsan K."/>
            <person name="Balestrini R."/>
            <person name="Da Silva C."/>
            <person name="Montanini B."/>
            <person name="Hainaut M."/>
            <person name="Levati E."/>
            <person name="Barry K.W."/>
            <person name="Belfiori B."/>
            <person name="Cichocki N."/>
            <person name="Clum A."/>
            <person name="Dockter R.B."/>
            <person name="Fauchery L."/>
            <person name="Guy J."/>
            <person name="Iotti M."/>
            <person name="Le Tacon F."/>
            <person name="Lindquist E.A."/>
            <person name="Lipzen A."/>
            <person name="Malagnac F."/>
            <person name="Mello A."/>
            <person name="Molinier V."/>
            <person name="Miyauchi S."/>
            <person name="Poulain J."/>
            <person name="Riccioni C."/>
            <person name="Rubini A."/>
            <person name="Sitrit Y."/>
            <person name="Splivallo R."/>
            <person name="Traeger S."/>
            <person name="Wang M."/>
            <person name="Zifcakova L."/>
            <person name="Wipf D."/>
            <person name="Zambonelli A."/>
            <person name="Paolocci F."/>
            <person name="Nowrousian M."/>
            <person name="Ottonello S."/>
            <person name="Baldrian P."/>
            <person name="Spatafora J.W."/>
            <person name="Henrissat B."/>
            <person name="Nagy L.G."/>
            <person name="Aury J.M."/>
            <person name="Wincker P."/>
            <person name="Grigoriev I.V."/>
            <person name="Bonfante P."/>
            <person name="Martin F.M."/>
        </authorList>
    </citation>
    <scope>NUCLEOTIDE SEQUENCE [LARGE SCALE GENOMIC DNA]</scope>
    <source>
        <strain evidence="15 16">CCBAS932</strain>
    </source>
</reference>
<evidence type="ECO:0000256" key="9">
    <source>
        <dbReference type="SAM" id="Coils"/>
    </source>
</evidence>
<feature type="domain" description="Proteasome activator Blm10 N-terminal" evidence="13">
    <location>
        <begin position="19"/>
        <end position="87"/>
    </location>
</feature>
<feature type="compositionally biased region" description="Acidic residues" evidence="10">
    <location>
        <begin position="919"/>
        <end position="929"/>
    </location>
</feature>
<evidence type="ECO:0000256" key="5">
    <source>
        <dbReference type="ARBA" id="ARBA00022737"/>
    </source>
</evidence>
<dbReference type="OrthoDB" id="17907at2759"/>
<organism evidence="15 16">
    <name type="scientific">Morchella conica CCBAS932</name>
    <dbReference type="NCBI Taxonomy" id="1392247"/>
    <lineage>
        <taxon>Eukaryota</taxon>
        <taxon>Fungi</taxon>
        <taxon>Dikarya</taxon>
        <taxon>Ascomycota</taxon>
        <taxon>Pezizomycotina</taxon>
        <taxon>Pezizomycetes</taxon>
        <taxon>Pezizales</taxon>
        <taxon>Morchellaceae</taxon>
        <taxon>Morchella</taxon>
    </lineage>
</organism>
<comment type="similarity">
    <text evidence="3">Belongs to the BLM10 family.</text>
</comment>
<name>A0A3N4KMY5_9PEZI</name>
<protein>
    <recommendedName>
        <fullName evidence="17">Proteasome activator subunit 4</fullName>
    </recommendedName>
</protein>
<feature type="domain" description="Proteasome activator Blm10 middle HEAT repeats region" evidence="12">
    <location>
        <begin position="375"/>
        <end position="900"/>
    </location>
</feature>
<keyword evidence="16" id="KW-1185">Reference proteome</keyword>
<dbReference type="Pfam" id="PF16547">
    <property type="entry name" value="BLM10_N"/>
    <property type="match status" value="1"/>
</dbReference>
<dbReference type="InterPro" id="IPR016024">
    <property type="entry name" value="ARM-type_fold"/>
</dbReference>
<dbReference type="InterPro" id="IPR032372">
    <property type="entry name" value="Blm10_N"/>
</dbReference>
<feature type="region of interest" description="Disordered" evidence="10">
    <location>
        <begin position="912"/>
        <end position="948"/>
    </location>
</feature>
<dbReference type="FunCoup" id="A0A3N4KMY5">
    <property type="interactions" value="329"/>
</dbReference>
<dbReference type="PANTHER" id="PTHR32170">
    <property type="entry name" value="PROTEASOME ACTIVATOR COMPLEX SUBUNIT 4"/>
    <property type="match status" value="1"/>
</dbReference>
<dbReference type="Gene3D" id="1.10.287.2210">
    <property type="match status" value="1"/>
</dbReference>
<dbReference type="GO" id="GO:0005634">
    <property type="term" value="C:nucleus"/>
    <property type="evidence" value="ECO:0007669"/>
    <property type="project" value="UniProtKB-SubCell"/>
</dbReference>
<keyword evidence="6" id="KW-0227">DNA damage</keyword>
<dbReference type="PANTHER" id="PTHR32170:SF3">
    <property type="entry name" value="PROTEASOME ACTIVATOR COMPLEX SUBUNIT 4"/>
    <property type="match status" value="1"/>
</dbReference>
<dbReference type="GO" id="GO:0006281">
    <property type="term" value="P:DNA repair"/>
    <property type="evidence" value="ECO:0007669"/>
    <property type="project" value="UniProtKB-KW"/>
</dbReference>
<dbReference type="InterPro" id="IPR055455">
    <property type="entry name" value="HEAT_PSME4"/>
</dbReference>
<evidence type="ECO:0000256" key="4">
    <source>
        <dbReference type="ARBA" id="ARBA00022490"/>
    </source>
</evidence>
<accession>A0A3N4KMY5</accession>
<dbReference type="GO" id="GO:0070628">
    <property type="term" value="F:proteasome binding"/>
    <property type="evidence" value="ECO:0007669"/>
    <property type="project" value="InterPro"/>
</dbReference>
<comment type="subcellular location">
    <subcellularLocation>
        <location evidence="2">Cytoplasm</location>
    </subcellularLocation>
    <subcellularLocation>
        <location evidence="1">Nucleus</location>
    </subcellularLocation>
</comment>
<evidence type="ECO:0000256" key="2">
    <source>
        <dbReference type="ARBA" id="ARBA00004496"/>
    </source>
</evidence>
<feature type="domain" description="Proteasome activator complex subunit 4 C-terminal" evidence="11">
    <location>
        <begin position="1859"/>
        <end position="1945"/>
    </location>
</feature>
<dbReference type="InterPro" id="IPR021843">
    <property type="entry name" value="PSME4_C"/>
</dbReference>
<evidence type="ECO:0000259" key="13">
    <source>
        <dbReference type="Pfam" id="PF16547"/>
    </source>
</evidence>
<keyword evidence="7" id="KW-0234">DNA repair</keyword>
<feature type="compositionally biased region" description="Polar residues" evidence="10">
    <location>
        <begin position="16"/>
        <end position="25"/>
    </location>
</feature>
<evidence type="ECO:0000256" key="6">
    <source>
        <dbReference type="ARBA" id="ARBA00022763"/>
    </source>
</evidence>
<dbReference type="GO" id="GO:0016504">
    <property type="term" value="F:peptidase activator activity"/>
    <property type="evidence" value="ECO:0007669"/>
    <property type="project" value="InterPro"/>
</dbReference>
<dbReference type="InterPro" id="IPR032430">
    <property type="entry name" value="Blm10_mid"/>
</dbReference>
<evidence type="ECO:0008006" key="17">
    <source>
        <dbReference type="Google" id="ProtNLM"/>
    </source>
</evidence>
<keyword evidence="8" id="KW-0539">Nucleus</keyword>
<keyword evidence="4" id="KW-0963">Cytoplasm</keyword>